<dbReference type="RefSeq" id="WP_259661636.1">
    <property type="nucleotide sequence ID" value="NZ_JAHXRI010000010.1"/>
</dbReference>
<sequence length="288" mass="32390">MSEPILTYKREPSATTIQLPTGSTDSHVHVFGPSNKFPYAESRGFTPVDAPKEALFAWHKKMGIDRCVIVNTLLHGFDNSVVEDAMIAAKGRYLGVALVQVDVSDAELKRLASVGFRGVRFHFMPGYKVHETPEQIIAFTKRLEPLGMHMQLQLHAQYAKDLMPLLKQSAVPVVMDHMGRVDAKLGVEQAHFQDFCRLLELPGFMVKVSGIDRIDPNPPYPDGVPFARYLMRNYPDRCVWGSDWPHPNHTHVPDDGVLVSALAQIAPKPELLHQLMVDNPMRLYRFSA</sequence>
<proteinExistence type="predicted"/>
<dbReference type="AlphaFoldDB" id="A0A953N9C1"/>
<gene>
    <name evidence="2" type="ORF">KZZ10_11240</name>
</gene>
<dbReference type="InterPro" id="IPR052358">
    <property type="entry name" value="Aro_Compnd_Degr_Hydrolases"/>
</dbReference>
<evidence type="ECO:0000313" key="2">
    <source>
        <dbReference type="EMBL" id="MBZ1351221.1"/>
    </source>
</evidence>
<dbReference type="Gene3D" id="3.20.20.140">
    <property type="entry name" value="Metal-dependent hydrolases"/>
    <property type="match status" value="1"/>
</dbReference>
<dbReference type="PANTHER" id="PTHR35563">
    <property type="entry name" value="BARREL METAL-DEPENDENT HYDROLASE, PUTATIVE (AFU_ORTHOLOGUE AFUA_1G16240)-RELATED"/>
    <property type="match status" value="1"/>
</dbReference>
<dbReference type="EMBL" id="JAHXRI010000010">
    <property type="protein sequence ID" value="MBZ1351221.1"/>
    <property type="molecule type" value="Genomic_DNA"/>
</dbReference>
<accession>A0A953N9C1</accession>
<comment type="caution">
    <text evidence="2">The sequence shown here is derived from an EMBL/GenBank/DDBJ whole genome shotgun (WGS) entry which is preliminary data.</text>
</comment>
<dbReference type="Proteomes" id="UP000739565">
    <property type="component" value="Unassembled WGS sequence"/>
</dbReference>
<evidence type="ECO:0000259" key="1">
    <source>
        <dbReference type="Pfam" id="PF04909"/>
    </source>
</evidence>
<feature type="domain" description="Amidohydrolase-related" evidence="1">
    <location>
        <begin position="25"/>
        <end position="286"/>
    </location>
</feature>
<dbReference type="Pfam" id="PF04909">
    <property type="entry name" value="Amidohydro_2"/>
    <property type="match status" value="1"/>
</dbReference>
<organism evidence="2 3">
    <name type="scientific">Zwartia hollandica</name>
    <dbReference type="NCBI Taxonomy" id="324606"/>
    <lineage>
        <taxon>Bacteria</taxon>
        <taxon>Pseudomonadati</taxon>
        <taxon>Pseudomonadota</taxon>
        <taxon>Betaproteobacteria</taxon>
        <taxon>Burkholderiales</taxon>
        <taxon>Alcaligenaceae</taxon>
        <taxon>Zwartia</taxon>
    </lineage>
</organism>
<name>A0A953N9C1_9BURK</name>
<protein>
    <submittedName>
        <fullName evidence="2">Amidohydrolase family protein</fullName>
    </submittedName>
</protein>
<reference evidence="2" key="1">
    <citation type="submission" date="2021-07" db="EMBL/GenBank/DDBJ databases">
        <title>New genus and species of the family Alcaligenaceae.</title>
        <authorList>
            <person name="Hahn M.W."/>
        </authorList>
    </citation>
    <scope>NUCLEOTIDE SEQUENCE</scope>
    <source>
        <strain evidence="2">LF4-65</strain>
    </source>
</reference>
<dbReference type="PANTHER" id="PTHR35563:SF2">
    <property type="entry name" value="BARREL METAL-DEPENDENT HYDROLASE, PUTATIVE (AFU_ORTHOLOGUE AFUA_1G16240)-RELATED"/>
    <property type="match status" value="1"/>
</dbReference>
<keyword evidence="3" id="KW-1185">Reference proteome</keyword>
<dbReference type="InterPro" id="IPR006680">
    <property type="entry name" value="Amidohydro-rel"/>
</dbReference>
<dbReference type="GO" id="GO:0016787">
    <property type="term" value="F:hydrolase activity"/>
    <property type="evidence" value="ECO:0007669"/>
    <property type="project" value="InterPro"/>
</dbReference>
<dbReference type="InterPro" id="IPR032466">
    <property type="entry name" value="Metal_Hydrolase"/>
</dbReference>
<evidence type="ECO:0000313" key="3">
    <source>
        <dbReference type="Proteomes" id="UP000739565"/>
    </source>
</evidence>
<dbReference type="SUPFAM" id="SSF51556">
    <property type="entry name" value="Metallo-dependent hydrolases"/>
    <property type="match status" value="1"/>
</dbReference>